<organism evidence="13 14">
    <name type="scientific">Limulus polyphemus</name>
    <name type="common">Atlantic horseshoe crab</name>
    <dbReference type="NCBI Taxonomy" id="6850"/>
    <lineage>
        <taxon>Eukaryota</taxon>
        <taxon>Metazoa</taxon>
        <taxon>Ecdysozoa</taxon>
        <taxon>Arthropoda</taxon>
        <taxon>Chelicerata</taxon>
        <taxon>Merostomata</taxon>
        <taxon>Xiphosura</taxon>
        <taxon>Limulidae</taxon>
        <taxon>Limulus</taxon>
    </lineage>
</organism>
<protein>
    <submittedName>
        <fullName evidence="14">Alpha-1A adrenergic receptor-like isoform X1</fullName>
    </submittedName>
</protein>
<sequence>MHQISSDSAGMVANLTATNQWSFPTTSSLSYKESNVDNETMASWNGVSRLIFLSGTATVGTMGSIFAITAIAVIDPLQVRGNIYLVSLALANLLVTGLVLPASCIAILASIPHDQGICAFQWLVMEVCFLVSVLTFMFIAMENFVGLGSVISYDFCCTRNRIVTTVSTIWSTAVAFSVGQQITGFGPSLCDSSAPVWLPYHAVCGLLLVMMPILISSSYFVRAIFKLKAFKLQMEALEDPTAYVLTDEAVLKSNIVVFILMLMMWIPTVVVSVVGSIHPVGQKLIDVTWWISLSNSCLYSYVYAATNKDFREAFNKLFYYFCCKSHVSFSRKSRDVRRNGADGRGLRVHIIPGLNIYAQRKDPAKDPLRSFQLKKGSSEL</sequence>
<dbReference type="RefSeq" id="XP_022240961.1">
    <property type="nucleotide sequence ID" value="XM_022385253.1"/>
</dbReference>
<feature type="transmembrane region" description="Helical" evidence="11">
    <location>
        <begin position="50"/>
        <end position="74"/>
    </location>
</feature>
<dbReference type="PANTHER" id="PTHR24246">
    <property type="entry name" value="OLFACTORY RECEPTOR AND ADENOSINE RECEPTOR"/>
    <property type="match status" value="1"/>
</dbReference>
<evidence type="ECO:0000313" key="14">
    <source>
        <dbReference type="RefSeq" id="XP_022240961.1"/>
    </source>
</evidence>
<evidence type="ECO:0000259" key="12">
    <source>
        <dbReference type="PROSITE" id="PS50262"/>
    </source>
</evidence>
<feature type="transmembrane region" description="Helical" evidence="11">
    <location>
        <begin position="83"/>
        <end position="108"/>
    </location>
</feature>
<evidence type="ECO:0000256" key="9">
    <source>
        <dbReference type="ARBA" id="ARBA00023180"/>
    </source>
</evidence>
<feature type="domain" description="G-protein coupled receptors family 1 profile" evidence="12">
    <location>
        <begin position="63"/>
        <end position="303"/>
    </location>
</feature>
<keyword evidence="5 11" id="KW-1133">Transmembrane helix</keyword>
<dbReference type="PROSITE" id="PS50262">
    <property type="entry name" value="G_PROTEIN_RECEP_F1_2"/>
    <property type="match status" value="1"/>
</dbReference>
<evidence type="ECO:0000256" key="4">
    <source>
        <dbReference type="ARBA" id="ARBA00022692"/>
    </source>
</evidence>
<gene>
    <name evidence="14" type="primary">LOC106458895</name>
</gene>
<reference evidence="14" key="1">
    <citation type="submission" date="2025-08" db="UniProtKB">
        <authorList>
            <consortium name="RefSeq"/>
        </authorList>
    </citation>
    <scope>IDENTIFICATION</scope>
    <source>
        <tissue evidence="14">Muscle</tissue>
    </source>
</reference>
<keyword evidence="8" id="KW-0675">Receptor</keyword>
<dbReference type="CDD" id="cd00637">
    <property type="entry name" value="7tm_classA_rhodopsin-like"/>
    <property type="match status" value="1"/>
</dbReference>
<dbReference type="Gene3D" id="1.20.1070.10">
    <property type="entry name" value="Rhodopsin 7-helix transmembrane proteins"/>
    <property type="match status" value="1"/>
</dbReference>
<feature type="transmembrane region" description="Helical" evidence="11">
    <location>
        <begin position="162"/>
        <end position="180"/>
    </location>
</feature>
<comment type="similarity">
    <text evidence="2">Belongs to the G-protein coupled receptor 1 family.</text>
</comment>
<feature type="transmembrane region" description="Helical" evidence="11">
    <location>
        <begin position="287"/>
        <end position="306"/>
    </location>
</feature>
<proteinExistence type="inferred from homology"/>
<keyword evidence="13" id="KW-1185">Reference proteome</keyword>
<evidence type="ECO:0000256" key="5">
    <source>
        <dbReference type="ARBA" id="ARBA00022989"/>
    </source>
</evidence>
<comment type="subcellular location">
    <subcellularLocation>
        <location evidence="1">Cell membrane</location>
        <topology evidence="1">Multi-pass membrane protein</topology>
    </subcellularLocation>
</comment>
<evidence type="ECO:0000256" key="3">
    <source>
        <dbReference type="ARBA" id="ARBA00022475"/>
    </source>
</evidence>
<evidence type="ECO:0000256" key="1">
    <source>
        <dbReference type="ARBA" id="ARBA00004651"/>
    </source>
</evidence>
<dbReference type="InterPro" id="IPR017452">
    <property type="entry name" value="GPCR_Rhodpsn_7TM"/>
</dbReference>
<dbReference type="PRINTS" id="PR00237">
    <property type="entry name" value="GPCRRHODOPSN"/>
</dbReference>
<keyword evidence="7 11" id="KW-0472">Membrane</keyword>
<keyword evidence="4 11" id="KW-0812">Transmembrane</keyword>
<feature type="transmembrane region" description="Helical" evidence="11">
    <location>
        <begin position="255"/>
        <end position="275"/>
    </location>
</feature>
<evidence type="ECO:0000256" key="7">
    <source>
        <dbReference type="ARBA" id="ARBA00023136"/>
    </source>
</evidence>
<evidence type="ECO:0000256" key="11">
    <source>
        <dbReference type="SAM" id="Phobius"/>
    </source>
</evidence>
<keyword evidence="6" id="KW-0297">G-protein coupled receptor</keyword>
<dbReference type="Pfam" id="PF00001">
    <property type="entry name" value="7tm_1"/>
    <property type="match status" value="1"/>
</dbReference>
<evidence type="ECO:0000256" key="10">
    <source>
        <dbReference type="ARBA" id="ARBA00023224"/>
    </source>
</evidence>
<dbReference type="SUPFAM" id="SSF81321">
    <property type="entry name" value="Family A G protein-coupled receptor-like"/>
    <property type="match status" value="1"/>
</dbReference>
<evidence type="ECO:0000256" key="6">
    <source>
        <dbReference type="ARBA" id="ARBA00023040"/>
    </source>
</evidence>
<feature type="transmembrane region" description="Helical" evidence="11">
    <location>
        <begin position="120"/>
        <end position="141"/>
    </location>
</feature>
<evidence type="ECO:0000256" key="2">
    <source>
        <dbReference type="ARBA" id="ARBA00010663"/>
    </source>
</evidence>
<evidence type="ECO:0000256" key="8">
    <source>
        <dbReference type="ARBA" id="ARBA00023170"/>
    </source>
</evidence>
<dbReference type="InterPro" id="IPR000276">
    <property type="entry name" value="GPCR_Rhodpsn"/>
</dbReference>
<evidence type="ECO:0000313" key="13">
    <source>
        <dbReference type="Proteomes" id="UP000694941"/>
    </source>
</evidence>
<keyword evidence="10" id="KW-0807">Transducer</keyword>
<feature type="transmembrane region" description="Helical" evidence="11">
    <location>
        <begin position="200"/>
        <end position="221"/>
    </location>
</feature>
<keyword evidence="9" id="KW-0325">Glycoprotein</keyword>
<name>A0ABM1SBF6_LIMPO</name>
<keyword evidence="3" id="KW-1003">Cell membrane</keyword>
<accession>A0ABM1SBF6</accession>
<dbReference type="GeneID" id="106458895"/>
<dbReference type="PANTHER" id="PTHR24246:SF27">
    <property type="entry name" value="ADENOSINE RECEPTOR, ISOFORM A"/>
    <property type="match status" value="1"/>
</dbReference>
<dbReference type="Proteomes" id="UP000694941">
    <property type="component" value="Unplaced"/>
</dbReference>